<protein>
    <submittedName>
        <fullName evidence="6">Epidermal growth factor receptor substrate 15</fullName>
    </submittedName>
</protein>
<accession>A0A1R1XAG7</accession>
<feature type="domain" description="EF-hand" evidence="5">
    <location>
        <begin position="87"/>
        <end position="122"/>
    </location>
</feature>
<gene>
    <name evidence="6" type="ORF">AYI70_g9601</name>
</gene>
<sequence>MADDLRSFFSNEAGVNNSYTSKRTKNSFDSFQQPTLTPKSSIKKSSRWTPNDKESSYFTRLFKVADNTNIGKVIGEDAANFFRKSKLSEEVLQKIWLLADTDNKGYLVQDEFNVALKLVSLSQNNLPFSAQNLNFESPLPIFSDINILEPQRQSFNYSIKIDEYNQYKSLFKANGGINNSLSSDSAKDLLVKSKLSFDLLQKIWSLANPNSSNFLSLNSFIIAMYFLRRLMNGEITSLPTSIPPSLIQSISSIAPVVPPPATITPKNDTWSLDDSDRVKFEAQFNLLDSDKLGYITGDVAASYFMKSKLPEADLAKIWDLADTNNKGKLTKSEFVIALFIISKRISGSEIPQKVPASLQPIMPAAEPALAPKASLQKDLKSLNYIPNYSIDPKSKLEVVNLKNQINEANLDNAVNLKRRATINNQLAELEAEKQSLIVQLQSIIASTEAEKKIAEELELKLEEKNKEYKNLQYQIEIEKMNLSEIENSVSDSQQKHAYLVNNIASLRNSLSIIHNKKTELQSELSQYIAQNSNLELQIQSESKLLANIEQSIKEETDKIDSLKAAIVSKKAKLSNLKESSMQKKIDLDSTRDQVNNLNSQYSTTNDKFNDIFGLNNLPESNSVTIDNTHLAEQSRSQSTIPSTAHRSLSTTSPSPFDEVFGQPASSNHTNAFNASSLNANPISTPASQNENFQTPQDNGNLFSKENTLSLSEMAKSPIFSDTEFANTSSTTENVAKSPLIISNNITEIQDTPSSPHTDFNTTDPFLKLLNDSANSDFHKGLEPSSKSQAQIPMDTSSIDMTTLPSTNVNEISISSNTMDITNDTTDLTQNISNQTNITEPLKKSDSEFAFTSIVPEQLDSRPHPSSPIISNVNSAVHSQLNDQFIAPSDNVFTDPPPHVNAETEKTQSDSFDDIFNVRKNPVPENLDVNRNTTLLNKTFSDPHTSSMTPDLDPFLSKISKSISNTENSKTDFNLDEKTDINAKSIFGLDTKPDHSDNIASSPRIKSDVSDKKVFSSELRSDSSDGNILSSELKSHASDRNIFSTDPKSDTSENNVFSLDVKSDIDDNMNFNKNDADDFEQRFPAIDTIEQNSPEIVDIVPNISTTISLPAPAVTPADAQNSGVETFNSQNANLEKIDNSFNSDPFTPKPDDAFDSMIKEALKDPSSTDEAKSPIDSIANLDPLSPKNDVVTTQTHPATGQSIEPSQSAIQSMEYKPTIDSPFNSAKFNKPSMPELPNFEAKKSDSASGSENPAVLKDNVPGSNLKSAFDSLFLGLDQTSSALPEKKVLETRSSPTPETAPQVPEKEIAFFQNFPSSFSTDVNFEKSPSKLNDSDPFLAIANSTQVHPALNTALTKNSSPNKSLFSTNFANVNNLGLTEVEKSQPSSPQISSQKDDSNLESIFKPTENKQDNGKSVNQDDGVRNSYTDILGSLDSNKTPEINPFTQFQEPNRNKSPNPESVSLKTSNTQTSVSTFNTSNTGYSQKDSSKQPAKGFLSKLKKDSKEKSNNRKSKFGIFSLSKRLGGNKGKDAETSSSNSANKEYPDLDFGTANKQLYQNSSSPMGTRALSENMFNDVDQETNNYAMANADAILVERGWNKNVKLIEMFNNLVSMGFDKEQVAKAMEICDFDFSQTMEYLVST</sequence>
<dbReference type="SMART" id="SM00027">
    <property type="entry name" value="EH"/>
    <property type="match status" value="3"/>
</dbReference>
<dbReference type="InterPro" id="IPR000261">
    <property type="entry name" value="EH_dom"/>
</dbReference>
<feature type="region of interest" description="Disordered" evidence="2">
    <location>
        <begin position="1524"/>
        <end position="1545"/>
    </location>
</feature>
<feature type="domain" description="EH" evidence="4">
    <location>
        <begin position="54"/>
        <end position="154"/>
    </location>
</feature>
<dbReference type="SUPFAM" id="SSF47473">
    <property type="entry name" value="EF-hand"/>
    <property type="match status" value="3"/>
</dbReference>
<feature type="domain" description="EH" evidence="4">
    <location>
        <begin position="163"/>
        <end position="253"/>
    </location>
</feature>
<dbReference type="GO" id="GO:0006897">
    <property type="term" value="P:endocytosis"/>
    <property type="evidence" value="ECO:0007669"/>
    <property type="project" value="TreeGrafter"/>
</dbReference>
<keyword evidence="6" id="KW-0675">Receptor</keyword>
<evidence type="ECO:0000259" key="3">
    <source>
        <dbReference type="PROSITE" id="PS50030"/>
    </source>
</evidence>
<keyword evidence="7" id="KW-1185">Reference proteome</keyword>
<dbReference type="InterPro" id="IPR011992">
    <property type="entry name" value="EF-hand-dom_pair"/>
</dbReference>
<feature type="compositionally biased region" description="Polar residues" evidence="2">
    <location>
        <begin position="663"/>
        <end position="703"/>
    </location>
</feature>
<dbReference type="Gene3D" id="1.10.8.10">
    <property type="entry name" value="DNA helicase RuvA subunit, C-terminal domain"/>
    <property type="match status" value="1"/>
</dbReference>
<dbReference type="OrthoDB" id="524326at2759"/>
<evidence type="ECO:0000256" key="2">
    <source>
        <dbReference type="SAM" id="MobiDB-lite"/>
    </source>
</evidence>
<dbReference type="Pfam" id="PF12763">
    <property type="entry name" value="EH"/>
    <property type="match status" value="3"/>
</dbReference>
<dbReference type="PROSITE" id="PS50030">
    <property type="entry name" value="UBA"/>
    <property type="match status" value="1"/>
</dbReference>
<feature type="region of interest" description="Disordered" evidence="2">
    <location>
        <begin position="1162"/>
        <end position="1260"/>
    </location>
</feature>
<comment type="caution">
    <text evidence="6">The sequence shown here is derived from an EMBL/GenBank/DDBJ whole genome shotgun (WGS) entry which is preliminary data.</text>
</comment>
<dbReference type="GO" id="GO:0005509">
    <property type="term" value="F:calcium ion binding"/>
    <property type="evidence" value="ECO:0007669"/>
    <property type="project" value="InterPro"/>
</dbReference>
<dbReference type="STRING" id="133412.A0A1R1XAG7"/>
<dbReference type="Proteomes" id="UP000187283">
    <property type="component" value="Unassembled WGS sequence"/>
</dbReference>
<dbReference type="PANTHER" id="PTHR11216:SF174">
    <property type="entry name" value="GH06923P"/>
    <property type="match status" value="1"/>
</dbReference>
<feature type="compositionally biased region" description="Polar residues" evidence="2">
    <location>
        <begin position="1189"/>
        <end position="1210"/>
    </location>
</feature>
<reference evidence="6 7" key="1">
    <citation type="submission" date="2017-01" db="EMBL/GenBank/DDBJ databases">
        <authorList>
            <person name="Mah S.A."/>
            <person name="Swanson W.J."/>
            <person name="Moy G.W."/>
            <person name="Vacquier V.D."/>
        </authorList>
    </citation>
    <scope>NUCLEOTIDE SEQUENCE [LARGE SCALE GENOMIC DNA]</scope>
    <source>
        <strain evidence="6 7">GSMNP</strain>
    </source>
</reference>
<feature type="compositionally biased region" description="Polar residues" evidence="2">
    <location>
        <begin position="1432"/>
        <end position="1484"/>
    </location>
</feature>
<feature type="region of interest" description="Disordered" evidence="2">
    <location>
        <begin position="1402"/>
        <end position="1493"/>
    </location>
</feature>
<evidence type="ECO:0000259" key="5">
    <source>
        <dbReference type="PROSITE" id="PS50222"/>
    </source>
</evidence>
<evidence type="ECO:0000313" key="7">
    <source>
        <dbReference type="Proteomes" id="UP000187283"/>
    </source>
</evidence>
<dbReference type="PROSITE" id="PS50222">
    <property type="entry name" value="EF_HAND_2"/>
    <property type="match status" value="2"/>
</dbReference>
<dbReference type="PANTHER" id="PTHR11216">
    <property type="entry name" value="EH DOMAIN"/>
    <property type="match status" value="1"/>
</dbReference>
<evidence type="ECO:0000256" key="1">
    <source>
        <dbReference type="SAM" id="Coils"/>
    </source>
</evidence>
<keyword evidence="1" id="KW-0175">Coiled coil</keyword>
<dbReference type="Gene3D" id="1.10.238.10">
    <property type="entry name" value="EF-hand"/>
    <property type="match status" value="3"/>
</dbReference>
<dbReference type="EMBL" id="LSSN01004372">
    <property type="protein sequence ID" value="OMJ11626.1"/>
    <property type="molecule type" value="Genomic_DNA"/>
</dbReference>
<dbReference type="InterPro" id="IPR009060">
    <property type="entry name" value="UBA-like_sf"/>
</dbReference>
<feature type="region of interest" description="Disordered" evidence="2">
    <location>
        <begin position="631"/>
        <end position="703"/>
    </location>
</feature>
<evidence type="ECO:0000259" key="4">
    <source>
        <dbReference type="PROSITE" id="PS50031"/>
    </source>
</evidence>
<dbReference type="CDD" id="cd00052">
    <property type="entry name" value="EH"/>
    <property type="match status" value="2"/>
</dbReference>
<dbReference type="SMART" id="SM00054">
    <property type="entry name" value="EFh"/>
    <property type="match status" value="3"/>
</dbReference>
<dbReference type="GO" id="GO:0016197">
    <property type="term" value="P:endosomal transport"/>
    <property type="evidence" value="ECO:0007669"/>
    <property type="project" value="TreeGrafter"/>
</dbReference>
<evidence type="ECO:0000313" key="6">
    <source>
        <dbReference type="EMBL" id="OMJ11626.1"/>
    </source>
</evidence>
<organism evidence="6 7">
    <name type="scientific">Smittium culicis</name>
    <dbReference type="NCBI Taxonomy" id="133412"/>
    <lineage>
        <taxon>Eukaryota</taxon>
        <taxon>Fungi</taxon>
        <taxon>Fungi incertae sedis</taxon>
        <taxon>Zoopagomycota</taxon>
        <taxon>Kickxellomycotina</taxon>
        <taxon>Harpellomycetes</taxon>
        <taxon>Harpellales</taxon>
        <taxon>Legeriomycetaceae</taxon>
        <taxon>Smittium</taxon>
    </lineage>
</organism>
<name>A0A1R1XAG7_9FUNG</name>
<feature type="region of interest" description="Disordered" evidence="2">
    <location>
        <begin position="25"/>
        <end position="52"/>
    </location>
</feature>
<feature type="domain" description="EF-hand" evidence="5">
    <location>
        <begin position="309"/>
        <end position="344"/>
    </location>
</feature>
<dbReference type="SUPFAM" id="SSF46934">
    <property type="entry name" value="UBA-like"/>
    <property type="match status" value="1"/>
</dbReference>
<feature type="compositionally biased region" description="Polar residues" evidence="2">
    <location>
        <begin position="631"/>
        <end position="654"/>
    </location>
</feature>
<dbReference type="GO" id="GO:0005886">
    <property type="term" value="C:plasma membrane"/>
    <property type="evidence" value="ECO:0007669"/>
    <property type="project" value="TreeGrafter"/>
</dbReference>
<feature type="coiled-coil region" evidence="1">
    <location>
        <begin position="517"/>
        <end position="607"/>
    </location>
</feature>
<dbReference type="PROSITE" id="PS50031">
    <property type="entry name" value="EH"/>
    <property type="match status" value="3"/>
</dbReference>
<dbReference type="InterPro" id="IPR002048">
    <property type="entry name" value="EF_hand_dom"/>
</dbReference>
<feature type="domain" description="EH" evidence="4">
    <location>
        <begin position="276"/>
        <end position="365"/>
    </location>
</feature>
<feature type="domain" description="UBA" evidence="3">
    <location>
        <begin position="1597"/>
        <end position="1640"/>
    </location>
</feature>
<proteinExistence type="predicted"/>
<dbReference type="InterPro" id="IPR015940">
    <property type="entry name" value="UBA"/>
</dbReference>
<feature type="compositionally biased region" description="Polar residues" evidence="2">
    <location>
        <begin position="25"/>
        <end position="40"/>
    </location>
</feature>
<dbReference type="GO" id="GO:0005737">
    <property type="term" value="C:cytoplasm"/>
    <property type="evidence" value="ECO:0007669"/>
    <property type="project" value="TreeGrafter"/>
</dbReference>
<feature type="coiled-coil region" evidence="1">
    <location>
        <begin position="419"/>
        <end position="488"/>
    </location>
</feature>